<dbReference type="STRING" id="93625.A0A409XLZ2"/>
<dbReference type="SUPFAM" id="SSF54695">
    <property type="entry name" value="POZ domain"/>
    <property type="match status" value="1"/>
</dbReference>
<reference evidence="2 3" key="1">
    <citation type="journal article" date="2018" name="Evol. Lett.">
        <title>Horizontal gene cluster transfer increased hallucinogenic mushroom diversity.</title>
        <authorList>
            <person name="Reynolds H.T."/>
            <person name="Vijayakumar V."/>
            <person name="Gluck-Thaler E."/>
            <person name="Korotkin H.B."/>
            <person name="Matheny P.B."/>
            <person name="Slot J.C."/>
        </authorList>
    </citation>
    <scope>NUCLEOTIDE SEQUENCE [LARGE SCALE GENOMIC DNA]</scope>
    <source>
        <strain evidence="2 3">2631</strain>
    </source>
</reference>
<sequence>MSDTFGQAVSPVNTIRGILNRYPYSFGQLTEILQNSEDAGASKQIFVVDRRCHPTRSLYHRGLTTMQGPAFLAYNDAEFAEKDWYALQHAYESSKAEDSSKIGKFGVGFRSLFHITDYPQIVSASTMAILDPLAMFTGSHGVKMDLSSISSRYPDQLEPFQFFMPPSSGTFKGTVIRCPLRTLTSKISSRIIDPEEIVSEIFDKFIKEELHISLLFLRSIQRVEFYDIDDQGVSNCLAALSISRSPAITHGVDSKTHILTTTIKRGSDTQDKVKQWRILNYQFSKEEAIQLISRTFPGNATEILKTRKLSPNVGIAIALDRGTNSKPLGQLFTYLPLPLPTGFPVHIHALFSIEDSRHHLVNSQTKGVVPGSDDHLVIIWNQLLFDHCIPQAWKLFLEILIETDNTINIFDVWPPNQGSPTSGEGVYWRLLPQCVFAAVTSSTSSIWPLYNRLSTSNTEYKSLDLLISAEPGVPRPVLDALTAMGLQLTCPPKHIHDLIKNSGGFLSLCPEVAHDSLLGHKDVLQKASKEDQEVVIDYLLSNGNVNNIIGLPIVPVVSGRTIALSPKSSASSSVQSHTMMNEVEYGIFGACDNEAIRLQSLPFKAAETLRLEGPKLLNVEKLSIARIVEYLTIYPNKLGLDLSLVRIDQRAIKWLSAFWFWMDTYEQKEDLFSKIRHLYLLPSTQGLRKAETPLFKSLGEHPNSVQHLSSIAIPFLDADLSSLAQNVIESHELLRKISNIHALLDSLPPSTGGQSLSQIACTTILRHVTMHAPGSTMQNGLFTTEQIRRLKSMPIFPMATFPSNSSGLVVKWTQIPESLSLRSIENPPFLPIVPGVGFIQLTPATLAILEYIEPSTSKRLADHAVLSLTVDNFTSQPDYVQAAALGYLVQHRSYIAPVILDKLRGMQFVAVMDGSMKKPTDVVDPTSKLVALYEDTPSRLARTITTTEQKIIRLLRALGMLQQTLTTPIAQERVNFISQTSSPKAIDISRSLLSLVVSSRFDCSGLECTSTQRWLPTNKGLCGYRECRDATITRPNLFDQVLATMDPFNIPSSLIHVLGWNEPLSREVLIKQLDRVLGNEGDIFSKVRDIIGELSARSCNPTDIAELKKVTSGRKWVLTTDHRLAETRNAVFLAPIPESGFLQVLSLDKKMRVFLEQMGCEDSPTTNAVIANLRDLQGQPLSLNNVNISINLLRSLPADPNDAERAQLLVPDSTNQLRPIAEVHFNDIGNHASLVSSGDDHIAHDLLEESLARKLGLGRLGLKYVDFSDTYVDMGQDLVTTVRNNLEQYKDKQFATEFLANAVDANATEFALVVNRFHPLPDESVQALSAELAPFCSSPSLVVYNNATFTDADFIGIRRTGIGGKEGKGDTIGQFGLGALTMFHFTEMAILISNSNVLFLNPSKEHLPIRDQASLMLPLKRVREYYPSHLACVDGLFGFNISSDESYNGTIFILPLRDGRHFRRAEFKAISQRTYTVDDICHILEDFKHSATDGCSASDCLLFTKIERIKELHRDPSGDLKVVWSVSATRTQEEIELGTKFSTTEVTITNEESVTSTWKTVKTSVLKINIPQNIITPILATSRPRFPAKAGLAVLLPSDATSHNSKSHRFFSTLPLSLQTSLPAHVMASFLLSPDRRSIRLDVHESKFNTWLLSNVIPPLYLFLLQKLLEHGENKHWWPGQSRSQADPYSRLIIDAFYSDHLKTSNRPILCNKYNTDNVLTPQEAVLSGSEPACVDKVLSILRSPTVAKPSRGVFQLMEKSGVPVVSPEFVKSEILQAASSGILSQVTSKDIEDTIVYLLGDKMEAAVNLHDLPILPLENGERGIFRSRTNDDFSNFYVWIPQKPTNRLNFPHQYFVHPSLKKKLKETLLKVDVNVVPLDIEAVRRFITMKFVPPFSSPFEASAELSGWIDEFWESWEEYARLGLVPDHISEFPLVPTVRPNCFVSLLSCKDISSLLVQGSTEQYELIRVLLNSLGISVVRVSDDGFPSSLDRIIRDGNYPPFNLENVLKALGPGGTNSIAETIQGFDDELQTAFASWARSNINKTFSPELQPVAQQLPLWIAARAGSTEDLRTASEIYMLPDGLPLIIASPFMNEYVAEYSSLRFLNGPKLTYEQMHEMLELPDILSLTSLQCYRQLLEVWLPRLSPTHTTAIPIPNSNMAVQASDFLYARDPLFETAFGRDSPHFIHPDLQQLEKALYKHGLKTENHLDVAMFIECVEALDSIEEEVEEDDKVARATVLFEAYGLSLPMHIAAKENKEDIWQTLDDYSFIPRDMATRRLLPDQDHRLPGLGLPDNVTALPRIVTPPDLVRKEFESIAWTQRASFADQPNQRVILAYPDLGRPSVAEVIAHIRKLSQMENLSQHQRLIVLHDLEESYRFLNDNTVTGISTLSLIGNESFFLNVDNPDSEGWRWDKADQLVFERQDIDADIRHVRRFLLPFEKLLRAAGAIQVHYPQYPSSQDIDNPDTKLQIFRSGFQRLRESRELTDVIFIASDKGPDDEPLAAHRSFLAVCSEYFYDRFSGGFKEGGPASPENPIQCDVLDHSVDCVRSVLDYIYTGDQPAVEDLSIELVLDMMQLSSYWCIVDLFEDIQREIARKLLKPRLIAQIKAAADRAGAEKLLKTCLEYEENNEALMQRAT</sequence>
<dbReference type="InterPro" id="IPR011333">
    <property type="entry name" value="SKP1/BTB/POZ_sf"/>
</dbReference>
<dbReference type="SUPFAM" id="SSF55874">
    <property type="entry name" value="ATPase domain of HSP90 chaperone/DNA topoisomerase II/histidine kinase"/>
    <property type="match status" value="2"/>
</dbReference>
<gene>
    <name evidence="2" type="ORF">CVT25_000264</name>
</gene>
<protein>
    <recommendedName>
        <fullName evidence="1">BTB domain-containing protein</fullName>
    </recommendedName>
</protein>
<name>A0A409XLZ2_PSICY</name>
<organism evidence="2 3">
    <name type="scientific">Psilocybe cyanescens</name>
    <dbReference type="NCBI Taxonomy" id="93625"/>
    <lineage>
        <taxon>Eukaryota</taxon>
        <taxon>Fungi</taxon>
        <taxon>Dikarya</taxon>
        <taxon>Basidiomycota</taxon>
        <taxon>Agaricomycotina</taxon>
        <taxon>Agaricomycetes</taxon>
        <taxon>Agaricomycetidae</taxon>
        <taxon>Agaricales</taxon>
        <taxon>Agaricineae</taxon>
        <taxon>Strophariaceae</taxon>
        <taxon>Psilocybe</taxon>
    </lineage>
</organism>
<dbReference type="Proteomes" id="UP000283269">
    <property type="component" value="Unassembled WGS sequence"/>
</dbReference>
<dbReference type="PANTHER" id="PTHR15600">
    <property type="entry name" value="SACSIN"/>
    <property type="match status" value="1"/>
</dbReference>
<dbReference type="PROSITE" id="PS50097">
    <property type="entry name" value="BTB"/>
    <property type="match status" value="1"/>
</dbReference>
<dbReference type="InParanoid" id="A0A409XLZ2"/>
<evidence type="ECO:0000259" key="1">
    <source>
        <dbReference type="PROSITE" id="PS50097"/>
    </source>
</evidence>
<accession>A0A409XLZ2</accession>
<dbReference type="InterPro" id="IPR036890">
    <property type="entry name" value="HATPase_C_sf"/>
</dbReference>
<dbReference type="PANTHER" id="PTHR15600:SF42">
    <property type="entry name" value="SACSIN"/>
    <property type="match status" value="1"/>
</dbReference>
<comment type="caution">
    <text evidence="2">The sequence shown here is derived from an EMBL/GenBank/DDBJ whole genome shotgun (WGS) entry which is preliminary data.</text>
</comment>
<dbReference type="InterPro" id="IPR058210">
    <property type="entry name" value="SACS/Nov_dom"/>
</dbReference>
<dbReference type="GO" id="GO:0030544">
    <property type="term" value="F:Hsp70 protein binding"/>
    <property type="evidence" value="ECO:0007669"/>
    <property type="project" value="TreeGrafter"/>
</dbReference>
<evidence type="ECO:0000313" key="3">
    <source>
        <dbReference type="Proteomes" id="UP000283269"/>
    </source>
</evidence>
<dbReference type="CDD" id="cd18186">
    <property type="entry name" value="BTB_POZ_ZBTB_KLHL-like"/>
    <property type="match status" value="1"/>
</dbReference>
<evidence type="ECO:0000313" key="2">
    <source>
        <dbReference type="EMBL" id="PPQ91815.1"/>
    </source>
</evidence>
<dbReference type="NCBIfam" id="NF047352">
    <property type="entry name" value="P_loop_sacsin"/>
    <property type="match status" value="1"/>
</dbReference>
<dbReference type="Pfam" id="PF00651">
    <property type="entry name" value="BTB"/>
    <property type="match status" value="1"/>
</dbReference>
<keyword evidence="3" id="KW-1185">Reference proteome</keyword>
<dbReference type="OrthoDB" id="1262810at2759"/>
<dbReference type="EMBL" id="NHYD01001241">
    <property type="protein sequence ID" value="PPQ91815.1"/>
    <property type="molecule type" value="Genomic_DNA"/>
</dbReference>
<dbReference type="SMART" id="SM00225">
    <property type="entry name" value="BTB"/>
    <property type="match status" value="1"/>
</dbReference>
<dbReference type="Gene3D" id="3.30.710.10">
    <property type="entry name" value="Potassium Channel Kv1.1, Chain A"/>
    <property type="match status" value="1"/>
</dbReference>
<dbReference type="InterPro" id="IPR052972">
    <property type="entry name" value="Sacsin_chaperone_reg"/>
</dbReference>
<dbReference type="Pfam" id="PF25794">
    <property type="entry name" value="SACS"/>
    <property type="match status" value="2"/>
</dbReference>
<dbReference type="InterPro" id="IPR000210">
    <property type="entry name" value="BTB/POZ_dom"/>
</dbReference>
<proteinExistence type="predicted"/>
<feature type="domain" description="BTB" evidence="1">
    <location>
        <begin position="2488"/>
        <end position="2566"/>
    </location>
</feature>